<sequence length="87" mass="10049">MKKIERIREDYDIITEKDDSDTRKLTSLVRAGLFDQNKLPMLKRALQKDPSKLTMAERKALLELLDSLMSQVLHSQSVYSKVKQNVG</sequence>
<evidence type="ECO:0000313" key="1">
    <source>
        <dbReference type="EMBL" id="CAB4211253.1"/>
    </source>
</evidence>
<name>A0A6J5SBV6_9CAUD</name>
<proteinExistence type="predicted"/>
<feature type="non-terminal residue" evidence="1">
    <location>
        <position position="87"/>
    </location>
</feature>
<organism evidence="1">
    <name type="scientific">uncultured Caudovirales phage</name>
    <dbReference type="NCBI Taxonomy" id="2100421"/>
    <lineage>
        <taxon>Viruses</taxon>
        <taxon>Duplodnaviria</taxon>
        <taxon>Heunggongvirae</taxon>
        <taxon>Uroviricota</taxon>
        <taxon>Caudoviricetes</taxon>
        <taxon>Peduoviridae</taxon>
        <taxon>Maltschvirus</taxon>
        <taxon>Maltschvirus maltsch</taxon>
    </lineage>
</organism>
<protein>
    <submittedName>
        <fullName evidence="1">Uncharacterized protein</fullName>
    </submittedName>
</protein>
<accession>A0A6J5SBV6</accession>
<reference evidence="1" key="1">
    <citation type="submission" date="2020-05" db="EMBL/GenBank/DDBJ databases">
        <authorList>
            <person name="Chiriac C."/>
            <person name="Salcher M."/>
            <person name="Ghai R."/>
            <person name="Kavagutti S V."/>
        </authorList>
    </citation>
    <scope>NUCLEOTIDE SEQUENCE</scope>
</reference>
<dbReference type="EMBL" id="LR797369">
    <property type="protein sequence ID" value="CAB4211253.1"/>
    <property type="molecule type" value="Genomic_DNA"/>
</dbReference>
<gene>
    <name evidence="1" type="ORF">UFOVP1418_234</name>
</gene>